<dbReference type="NCBIfam" id="TIGR02032">
    <property type="entry name" value="GG-red-SF"/>
    <property type="match status" value="1"/>
</dbReference>
<keyword evidence="2" id="KW-0560">Oxidoreductase</keyword>
<dbReference type="InterPro" id="IPR050407">
    <property type="entry name" value="Geranylgeranyl_reductase"/>
</dbReference>
<evidence type="ECO:0000313" key="5">
    <source>
        <dbReference type="EMBL" id="HGV97051.1"/>
    </source>
</evidence>
<dbReference type="AlphaFoldDB" id="A0A7C4XE84"/>
<feature type="domain" description="FAD-dependent oxidoreductase 2 FAD-binding" evidence="3">
    <location>
        <begin position="5"/>
        <end position="48"/>
    </location>
</feature>
<sequence length="379" mass="42347">MDYFDIIVVGAGPAGSSAALTAAKEGVSVLILEEHPQVGIPLQCAEGLSRSTIKEYLDIKPEWVSVNLNGSIVRGPTGEEFRIEYPNVGWVLNRKVFDAELAEVAVSKGAVLEVNARVIGIEDDRLIVRRNKKIEKYRFRFLIGADGIASRVGRWLGIDTGLGLNEIEVCAEYFLENIKINPHYTYLIFQQNLAPGGYAWIFPKSENSANVGLGISPIKTKNRAKRYLDAWIEREFPECIIKEKIFGGVPAKILKRFSGKNFFLVGDAGRFTDPLSGAGIANGIKSGVIAGRNAVLRLKGKRDFFEREIEEEILKEIRFHKKVRDAYLGLGERDCIKIFNLGKKFFANKTITDINTRELVREVILSLPHLLPLGLRLIF</sequence>
<dbReference type="SUPFAM" id="SSF51905">
    <property type="entry name" value="FAD/NAD(P)-binding domain"/>
    <property type="match status" value="1"/>
</dbReference>
<comment type="caution">
    <text evidence="5">The sequence shown here is derived from an EMBL/GenBank/DDBJ whole genome shotgun (WGS) entry which is preliminary data.</text>
</comment>
<dbReference type="InterPro" id="IPR003953">
    <property type="entry name" value="FAD-dep_OxRdtase_2_FAD-bd"/>
</dbReference>
<accession>A0A7C4XE84</accession>
<dbReference type="GO" id="GO:0016628">
    <property type="term" value="F:oxidoreductase activity, acting on the CH-CH group of donors, NAD or NADP as acceptor"/>
    <property type="evidence" value="ECO:0007669"/>
    <property type="project" value="InterPro"/>
</dbReference>
<gene>
    <name evidence="5" type="ORF">ENV60_02000</name>
</gene>
<dbReference type="InterPro" id="IPR011777">
    <property type="entry name" value="Geranylgeranyl_Rdtase_fam"/>
</dbReference>
<dbReference type="InterPro" id="IPR036188">
    <property type="entry name" value="FAD/NAD-bd_sf"/>
</dbReference>
<dbReference type="Pfam" id="PF22578">
    <property type="entry name" value="GGR_cat"/>
    <property type="match status" value="1"/>
</dbReference>
<evidence type="ECO:0000256" key="1">
    <source>
        <dbReference type="ARBA" id="ARBA00022630"/>
    </source>
</evidence>
<protein>
    <submittedName>
        <fullName evidence="5">Geranylgeranyl reductase family protein</fullName>
    </submittedName>
</protein>
<dbReference type="PRINTS" id="PR00420">
    <property type="entry name" value="RNGMNOXGNASE"/>
</dbReference>
<keyword evidence="1" id="KW-0285">Flavoprotein</keyword>
<reference evidence="5" key="1">
    <citation type="journal article" date="2020" name="mSystems">
        <title>Genome- and Community-Level Interaction Insights into Carbon Utilization and Element Cycling Functions of Hydrothermarchaeota in Hydrothermal Sediment.</title>
        <authorList>
            <person name="Zhou Z."/>
            <person name="Liu Y."/>
            <person name="Xu W."/>
            <person name="Pan J."/>
            <person name="Luo Z.H."/>
            <person name="Li M."/>
        </authorList>
    </citation>
    <scope>NUCLEOTIDE SEQUENCE [LARGE SCALE GENOMIC DNA]</scope>
    <source>
        <strain evidence="5">SpSt-774</strain>
    </source>
</reference>
<organism evidence="5">
    <name type="scientific">candidate division WOR-3 bacterium</name>
    <dbReference type="NCBI Taxonomy" id="2052148"/>
    <lineage>
        <taxon>Bacteria</taxon>
        <taxon>Bacteria division WOR-3</taxon>
    </lineage>
</organism>
<feature type="domain" description="Digeranylgeranylglycerophospholipid reductase catalytic" evidence="4">
    <location>
        <begin position="167"/>
        <end position="240"/>
    </location>
</feature>
<dbReference type="EMBL" id="DTGZ01000038">
    <property type="protein sequence ID" value="HGV97051.1"/>
    <property type="molecule type" value="Genomic_DNA"/>
</dbReference>
<evidence type="ECO:0000259" key="4">
    <source>
        <dbReference type="Pfam" id="PF22578"/>
    </source>
</evidence>
<evidence type="ECO:0000259" key="3">
    <source>
        <dbReference type="Pfam" id="PF00890"/>
    </source>
</evidence>
<dbReference type="InterPro" id="IPR054715">
    <property type="entry name" value="GGR_cat"/>
</dbReference>
<dbReference type="PANTHER" id="PTHR42685:SF22">
    <property type="entry name" value="CONDITIONED MEDIUM FACTOR RECEPTOR 1"/>
    <property type="match status" value="1"/>
</dbReference>
<dbReference type="Gene3D" id="3.50.50.60">
    <property type="entry name" value="FAD/NAD(P)-binding domain"/>
    <property type="match status" value="1"/>
</dbReference>
<dbReference type="PANTHER" id="PTHR42685">
    <property type="entry name" value="GERANYLGERANYL DIPHOSPHATE REDUCTASE"/>
    <property type="match status" value="1"/>
</dbReference>
<name>A0A7C4XE84_UNCW3</name>
<proteinExistence type="predicted"/>
<evidence type="ECO:0000256" key="2">
    <source>
        <dbReference type="ARBA" id="ARBA00023002"/>
    </source>
</evidence>
<dbReference type="Pfam" id="PF00890">
    <property type="entry name" value="FAD_binding_2"/>
    <property type="match status" value="1"/>
</dbReference>
<dbReference type="Gene3D" id="3.30.9.10">
    <property type="entry name" value="D-Amino Acid Oxidase, subunit A, domain 2"/>
    <property type="match status" value="1"/>
</dbReference>